<sequence>MPLSKPQDPRWHGPQSKYPTINLLKTTFLIPFTILIIVETTLHRIWYNAYYSTVEYDSSETIAYFFLRLGLSLIPDFLSAISTPVLLSRNALHPVYALTQAVVLCSLYICSLILNVLLVGVQELDMDNVQAWYRLCYAEMGMQGVLVLLWGALVGWGAVAVHAWRWGKVVGKMEGDGEELEGFKRERRDSAGVDGEASVKSCRVFV</sequence>
<dbReference type="Proteomes" id="UP000076837">
    <property type="component" value="Unassembled WGS sequence"/>
</dbReference>
<dbReference type="EMBL" id="JYNV01000258">
    <property type="protein sequence ID" value="KZM21063.1"/>
    <property type="molecule type" value="Genomic_DNA"/>
</dbReference>
<evidence type="ECO:0000313" key="1">
    <source>
        <dbReference type="EMBL" id="KZM21063.1"/>
    </source>
</evidence>
<dbReference type="AlphaFoldDB" id="A0A163A9J7"/>
<evidence type="ECO:0000313" key="2">
    <source>
        <dbReference type="Proteomes" id="UP000076837"/>
    </source>
</evidence>
<comment type="caution">
    <text evidence="1">The sequence shown here is derived from an EMBL/GenBank/DDBJ whole genome shotgun (WGS) entry which is preliminary data.</text>
</comment>
<dbReference type="OrthoDB" id="4167046at2759"/>
<organism evidence="1 2">
    <name type="scientific">Didymella rabiei</name>
    <name type="common">Chickpea ascochyta blight fungus</name>
    <name type="synonym">Mycosphaerella rabiei</name>
    <dbReference type="NCBI Taxonomy" id="5454"/>
    <lineage>
        <taxon>Eukaryota</taxon>
        <taxon>Fungi</taxon>
        <taxon>Dikarya</taxon>
        <taxon>Ascomycota</taxon>
        <taxon>Pezizomycotina</taxon>
        <taxon>Dothideomycetes</taxon>
        <taxon>Pleosporomycetidae</taxon>
        <taxon>Pleosporales</taxon>
        <taxon>Pleosporineae</taxon>
        <taxon>Didymellaceae</taxon>
        <taxon>Ascochyta</taxon>
    </lineage>
</organism>
<accession>A0A163A9J7</accession>
<keyword evidence="2" id="KW-1185">Reference proteome</keyword>
<proteinExistence type="predicted"/>
<reference evidence="1 2" key="1">
    <citation type="journal article" date="2016" name="Sci. Rep.">
        <title>Draft genome sequencing and secretome analysis of fungal phytopathogen Ascochyta rabiei provides insight into the necrotrophic effector repertoire.</title>
        <authorList>
            <person name="Verma S."/>
            <person name="Gazara R.K."/>
            <person name="Nizam S."/>
            <person name="Parween S."/>
            <person name="Chattopadhyay D."/>
            <person name="Verma P.K."/>
        </authorList>
    </citation>
    <scope>NUCLEOTIDE SEQUENCE [LARGE SCALE GENOMIC DNA]</scope>
    <source>
        <strain evidence="1 2">ArDII</strain>
    </source>
</reference>
<gene>
    <name evidence="1" type="ORF">ST47_g7827</name>
</gene>
<name>A0A163A9J7_DIDRA</name>
<protein>
    <submittedName>
        <fullName evidence="1">Uncharacterized protein</fullName>
    </submittedName>
</protein>